<dbReference type="GO" id="GO:0005634">
    <property type="term" value="C:nucleus"/>
    <property type="evidence" value="ECO:0007669"/>
    <property type="project" value="UniProtKB-SubCell"/>
</dbReference>
<reference evidence="9 10" key="2">
    <citation type="journal article" date="2019" name="G3 (Bethesda)">
        <title>Hybrid Assembly of the Genome of the Entomopathogenic Nematode Steinernema carpocapsae Identifies the X-Chromosome.</title>
        <authorList>
            <person name="Serra L."/>
            <person name="Macchietto M."/>
            <person name="Macias-Munoz A."/>
            <person name="McGill C.J."/>
            <person name="Rodriguez I.M."/>
            <person name="Rodriguez B."/>
            <person name="Murad R."/>
            <person name="Mortazavi A."/>
        </authorList>
    </citation>
    <scope>NUCLEOTIDE SEQUENCE [LARGE SCALE GENOMIC DNA]</scope>
    <source>
        <strain evidence="9 10">ALL</strain>
    </source>
</reference>
<evidence type="ECO:0000256" key="7">
    <source>
        <dbReference type="SAM" id="MobiDB-lite"/>
    </source>
</evidence>
<feature type="compositionally biased region" description="Polar residues" evidence="7">
    <location>
        <begin position="513"/>
        <end position="527"/>
    </location>
</feature>
<keyword evidence="10" id="KW-1185">Reference proteome</keyword>
<evidence type="ECO:0000259" key="8">
    <source>
        <dbReference type="SMART" id="SM00479"/>
    </source>
</evidence>
<evidence type="ECO:0000256" key="3">
    <source>
        <dbReference type="ARBA" id="ARBA00022722"/>
    </source>
</evidence>
<feature type="region of interest" description="Disordered" evidence="7">
    <location>
        <begin position="371"/>
        <end position="442"/>
    </location>
</feature>
<feature type="domain" description="Exonuclease" evidence="8">
    <location>
        <begin position="824"/>
        <end position="980"/>
    </location>
</feature>
<feature type="compositionally biased region" description="Low complexity" evidence="7">
    <location>
        <begin position="430"/>
        <end position="441"/>
    </location>
</feature>
<evidence type="ECO:0000256" key="2">
    <source>
        <dbReference type="ARBA" id="ARBA00006357"/>
    </source>
</evidence>
<feature type="region of interest" description="Disordered" evidence="7">
    <location>
        <begin position="196"/>
        <end position="239"/>
    </location>
</feature>
<dbReference type="InterPro" id="IPR013520">
    <property type="entry name" value="Ribonucl_H"/>
</dbReference>
<gene>
    <name evidence="9" type="ORF">L596_003170</name>
</gene>
<evidence type="ECO:0000256" key="6">
    <source>
        <dbReference type="ARBA" id="ARBA00023242"/>
    </source>
</evidence>
<keyword evidence="4" id="KW-0378">Hydrolase</keyword>
<dbReference type="FunFam" id="3.30.420.10:FF:000031">
    <property type="entry name" value="RNA exonuclease 1"/>
    <property type="match status" value="1"/>
</dbReference>
<dbReference type="InterPro" id="IPR031736">
    <property type="entry name" value="REXO1-like_dom"/>
</dbReference>
<dbReference type="CDD" id="cd06145">
    <property type="entry name" value="REX1_like"/>
    <property type="match status" value="1"/>
</dbReference>
<dbReference type="GO" id="GO:0004527">
    <property type="term" value="F:exonuclease activity"/>
    <property type="evidence" value="ECO:0007669"/>
    <property type="project" value="UniProtKB-KW"/>
</dbReference>
<dbReference type="InterPro" id="IPR036397">
    <property type="entry name" value="RNaseH_sf"/>
</dbReference>
<dbReference type="InterPro" id="IPR047021">
    <property type="entry name" value="REXO1/3/4-like"/>
</dbReference>
<evidence type="ECO:0000256" key="5">
    <source>
        <dbReference type="ARBA" id="ARBA00022839"/>
    </source>
</evidence>
<dbReference type="InterPro" id="IPR034922">
    <property type="entry name" value="REX1-like_exo"/>
</dbReference>
<dbReference type="GO" id="GO:0003676">
    <property type="term" value="F:nucleic acid binding"/>
    <property type="evidence" value="ECO:0007669"/>
    <property type="project" value="InterPro"/>
</dbReference>
<dbReference type="EMBL" id="AZBU02000001">
    <property type="protein sequence ID" value="TMS35874.1"/>
    <property type="molecule type" value="Genomic_DNA"/>
</dbReference>
<feature type="region of interest" description="Disordered" evidence="7">
    <location>
        <begin position="150"/>
        <end position="173"/>
    </location>
</feature>
<dbReference type="PANTHER" id="PTHR12801:SF115">
    <property type="entry name" value="FI18136P1-RELATED"/>
    <property type="match status" value="1"/>
</dbReference>
<proteinExistence type="inferred from homology"/>
<protein>
    <recommendedName>
        <fullName evidence="8">Exonuclease domain-containing protein</fullName>
    </recommendedName>
</protein>
<feature type="compositionally biased region" description="Basic and acidic residues" evidence="7">
    <location>
        <begin position="386"/>
        <end position="425"/>
    </location>
</feature>
<reference evidence="9 10" key="1">
    <citation type="journal article" date="2015" name="Genome Biol.">
        <title>Comparative genomics of Steinernema reveals deeply conserved gene regulatory networks.</title>
        <authorList>
            <person name="Dillman A.R."/>
            <person name="Macchietto M."/>
            <person name="Porter C.F."/>
            <person name="Rogers A."/>
            <person name="Williams B."/>
            <person name="Antoshechkin I."/>
            <person name="Lee M.M."/>
            <person name="Goodwin Z."/>
            <person name="Lu X."/>
            <person name="Lewis E.E."/>
            <person name="Goodrich-Blair H."/>
            <person name="Stock S.P."/>
            <person name="Adams B.J."/>
            <person name="Sternberg P.W."/>
            <person name="Mortazavi A."/>
        </authorList>
    </citation>
    <scope>NUCLEOTIDE SEQUENCE [LARGE SCALE GENOMIC DNA]</scope>
    <source>
        <strain evidence="9 10">ALL</strain>
    </source>
</reference>
<dbReference type="Pfam" id="PF15870">
    <property type="entry name" value="EloA-BP1"/>
    <property type="match status" value="1"/>
</dbReference>
<dbReference type="SMART" id="SM00479">
    <property type="entry name" value="EXOIII"/>
    <property type="match status" value="1"/>
</dbReference>
<evidence type="ECO:0000256" key="1">
    <source>
        <dbReference type="ARBA" id="ARBA00004123"/>
    </source>
</evidence>
<organism evidence="9 10">
    <name type="scientific">Steinernema carpocapsae</name>
    <name type="common">Entomopathogenic nematode</name>
    <dbReference type="NCBI Taxonomy" id="34508"/>
    <lineage>
        <taxon>Eukaryota</taxon>
        <taxon>Metazoa</taxon>
        <taxon>Ecdysozoa</taxon>
        <taxon>Nematoda</taxon>
        <taxon>Chromadorea</taxon>
        <taxon>Rhabditida</taxon>
        <taxon>Tylenchina</taxon>
        <taxon>Panagrolaimomorpha</taxon>
        <taxon>Strongyloidoidea</taxon>
        <taxon>Steinernematidae</taxon>
        <taxon>Steinernema</taxon>
    </lineage>
</organism>
<dbReference type="Gene3D" id="3.30.420.10">
    <property type="entry name" value="Ribonuclease H-like superfamily/Ribonuclease H"/>
    <property type="match status" value="1"/>
</dbReference>
<sequence length="981" mass="107567">MICYEILSVRGSRVLLITFDVRSTKRFRWCGQMDSDSAGDEASYSGYFADQGSTSNPWQDTDKGENGGGYYASYAPQDLDVGYQPASSFSMEWSWNPATDSSTGATSAGGYVANYSLTEDSSSKYEPEAYSPTETMKSIGGGYFSNTIPANGTAEEYDPEENSPASSSVYDPKKSATKAAFGANYAVSCEEYDPEEFGTTDLGGDSSQNSYVPSTLRPKADSRSNCDEYDPLSSGTQVAPTSYNALEDAAIYKPARLPEKRGAESDGSMGQPSVKKRCSSPDPEFSVLNKPKVPVEIGGDELLVAARRFSVSSSAIHSDSLKCGKKKDQSATASGSVLAVKKKEIGSMSREKRTQMANDCIKQVAKINQQIQRLEKKPSSCSSSDSEVKKEKVKSMKTLVAEKPKKERELSERDSSRPRVPEIHQRRTMSSSSVDSLFNLSAPPVSDVRKEAKPVRSAENPTRVDKGRKLTTEQLEAARKLMTKAQPAGKPAVNVKQGITKAKDQMTKRLAESSKTSNLAKTKSAFPSGSSSSSFNPAEGGLKGKRMAHQPSSDMKRLVPLPVSNTSVPGAIRLKYLKTLLEECLKISRSPDEALEMAQNEERSLCLKASTKGGYVSAGCNIVKNLRSMSVKNAHGESSSKSGISHGSVLAGQQALDISIGVQRSVREVEKSQKITELDFYEVLVENFLLNDQQFDDNAYPMWDKGCETPKVRFGGQESNTKGKRFLPMDELKRTCSRCGKEYKLTSRGGYVQADDCVYHYNRAFRSKKNGSFESRYNCCGSDLSVKGCCVSECHVTESLRECELSEFVETPAESGENDPRSHKVYAVDCEMVYTVWGPALARVSVVDINDDLVLDLLVKPKDLIVDCNTRFSGLTLDQLENCPNTISDAHERLFELINQKTVLIGHSLESDLKALRLVHFQVVDTSIVYPHRLGPPYKRALRTLASEVLSKIIQEEVSGHDSKEDSSACMQLMLHKVKNT</sequence>
<dbReference type="STRING" id="34508.A0A4U8USE4"/>
<keyword evidence="6" id="KW-0539">Nucleus</keyword>
<evidence type="ECO:0000313" key="9">
    <source>
        <dbReference type="EMBL" id="TMS35874.1"/>
    </source>
</evidence>
<keyword evidence="3" id="KW-0540">Nuclease</keyword>
<dbReference type="SUPFAM" id="SSF53098">
    <property type="entry name" value="Ribonuclease H-like"/>
    <property type="match status" value="1"/>
</dbReference>
<comment type="similarity">
    <text evidence="2">Belongs to the REXO1/REXO3 family.</text>
</comment>
<dbReference type="InterPro" id="IPR012337">
    <property type="entry name" value="RNaseH-like_sf"/>
</dbReference>
<name>A0A4U8USE4_STECR</name>
<dbReference type="PANTHER" id="PTHR12801">
    <property type="entry name" value="RNA EXONUCLEASE REXO1 / RECO3 FAMILY MEMBER-RELATED"/>
    <property type="match status" value="1"/>
</dbReference>
<keyword evidence="5" id="KW-0269">Exonuclease</keyword>
<comment type="caution">
    <text evidence="9">The sequence shown here is derived from an EMBL/GenBank/DDBJ whole genome shotgun (WGS) entry which is preliminary data.</text>
</comment>
<dbReference type="GO" id="GO:0010629">
    <property type="term" value="P:negative regulation of gene expression"/>
    <property type="evidence" value="ECO:0007669"/>
    <property type="project" value="UniProtKB-ARBA"/>
</dbReference>
<dbReference type="Proteomes" id="UP000298663">
    <property type="component" value="Unassembled WGS sequence"/>
</dbReference>
<feature type="region of interest" description="Disordered" evidence="7">
    <location>
        <begin position="511"/>
        <end position="561"/>
    </location>
</feature>
<dbReference type="OrthoDB" id="206335at2759"/>
<comment type="subcellular location">
    <subcellularLocation>
        <location evidence="1">Nucleus</location>
    </subcellularLocation>
</comment>
<feature type="region of interest" description="Disordered" evidence="7">
    <location>
        <begin position="257"/>
        <end position="289"/>
    </location>
</feature>
<evidence type="ECO:0000256" key="4">
    <source>
        <dbReference type="ARBA" id="ARBA00022801"/>
    </source>
</evidence>
<evidence type="ECO:0000313" key="10">
    <source>
        <dbReference type="Proteomes" id="UP000298663"/>
    </source>
</evidence>
<dbReference type="AlphaFoldDB" id="A0A4U8USE4"/>
<accession>A0A4U8USE4</accession>